<sequence length="63" mass="6559">MDEIDAWLGAGSMRPLEIGAALPEPGALTGVGGVYGRTPTLPLEDERIGAGVIEPDELLEEGR</sequence>
<dbReference type="Proteomes" id="UP000319342">
    <property type="component" value="Chromosome"/>
</dbReference>
<dbReference type="RefSeq" id="WP_145189114.1">
    <property type="nucleotide sequence ID" value="NZ_CP036290.1"/>
</dbReference>
<protein>
    <submittedName>
        <fullName evidence="1">Uncharacterized protein</fullName>
    </submittedName>
</protein>
<proteinExistence type="predicted"/>
<reference evidence="1 2" key="1">
    <citation type="submission" date="2019-02" db="EMBL/GenBank/DDBJ databases">
        <title>Deep-cultivation of Planctomycetes and their phenomic and genomic characterization uncovers novel biology.</title>
        <authorList>
            <person name="Wiegand S."/>
            <person name="Jogler M."/>
            <person name="Boedeker C."/>
            <person name="Pinto D."/>
            <person name="Vollmers J."/>
            <person name="Rivas-Marin E."/>
            <person name="Kohn T."/>
            <person name="Peeters S.H."/>
            <person name="Heuer A."/>
            <person name="Rast P."/>
            <person name="Oberbeckmann S."/>
            <person name="Bunk B."/>
            <person name="Jeske O."/>
            <person name="Meyerdierks A."/>
            <person name="Storesund J.E."/>
            <person name="Kallscheuer N."/>
            <person name="Luecker S."/>
            <person name="Lage O.M."/>
            <person name="Pohl T."/>
            <person name="Merkel B.J."/>
            <person name="Hornburger P."/>
            <person name="Mueller R.-W."/>
            <person name="Bruemmer F."/>
            <person name="Labrenz M."/>
            <person name="Spormann A.M."/>
            <person name="Op den Camp H."/>
            <person name="Overmann J."/>
            <person name="Amann R."/>
            <person name="Jetten M.S.M."/>
            <person name="Mascher T."/>
            <person name="Medema M.H."/>
            <person name="Devos D.P."/>
            <person name="Kaster A.-K."/>
            <person name="Ovreas L."/>
            <person name="Rohde M."/>
            <person name="Galperin M.Y."/>
            <person name="Jogler C."/>
        </authorList>
    </citation>
    <scope>NUCLEOTIDE SEQUENCE [LARGE SCALE GENOMIC DNA]</scope>
    <source>
        <strain evidence="1 2">Pla163</strain>
    </source>
</reference>
<keyword evidence="2" id="KW-1185">Reference proteome</keyword>
<name>A0A518D282_9BACT</name>
<accession>A0A518D282</accession>
<gene>
    <name evidence="1" type="ORF">Pla163_26870</name>
</gene>
<dbReference type="AlphaFoldDB" id="A0A518D282"/>
<organism evidence="1 2">
    <name type="scientific">Rohdeia mirabilis</name>
    <dbReference type="NCBI Taxonomy" id="2528008"/>
    <lineage>
        <taxon>Bacteria</taxon>
        <taxon>Pseudomonadati</taxon>
        <taxon>Planctomycetota</taxon>
        <taxon>Planctomycetia</taxon>
        <taxon>Planctomycetia incertae sedis</taxon>
        <taxon>Rohdeia</taxon>
    </lineage>
</organism>
<evidence type="ECO:0000313" key="1">
    <source>
        <dbReference type="EMBL" id="QDU85555.1"/>
    </source>
</evidence>
<dbReference type="EMBL" id="CP036290">
    <property type="protein sequence ID" value="QDU85555.1"/>
    <property type="molecule type" value="Genomic_DNA"/>
</dbReference>
<evidence type="ECO:0000313" key="2">
    <source>
        <dbReference type="Proteomes" id="UP000319342"/>
    </source>
</evidence>